<evidence type="ECO:0000259" key="1">
    <source>
        <dbReference type="Pfam" id="PF12684"/>
    </source>
</evidence>
<accession>A0A6M3JML4</accession>
<reference evidence="2" key="1">
    <citation type="submission" date="2020-03" db="EMBL/GenBank/DDBJ databases">
        <title>The deep terrestrial virosphere.</title>
        <authorList>
            <person name="Holmfeldt K."/>
            <person name="Nilsson E."/>
            <person name="Simone D."/>
            <person name="Lopez-Fernandez M."/>
            <person name="Wu X."/>
            <person name="de Brujin I."/>
            <person name="Lundin D."/>
            <person name="Andersson A."/>
            <person name="Bertilsson S."/>
            <person name="Dopson M."/>
        </authorList>
    </citation>
    <scope>NUCLEOTIDE SEQUENCE</scope>
    <source>
        <strain evidence="2">MM415A03868</strain>
    </source>
</reference>
<dbReference type="Pfam" id="PF12684">
    <property type="entry name" value="DUF3799"/>
    <property type="match status" value="1"/>
</dbReference>
<evidence type="ECO:0000313" key="2">
    <source>
        <dbReference type="EMBL" id="QJA70252.1"/>
    </source>
</evidence>
<name>A0A6M3JML4_9ZZZZ</name>
<dbReference type="Gene3D" id="3.90.320.10">
    <property type="match status" value="1"/>
</dbReference>
<protein>
    <recommendedName>
        <fullName evidence="1">Putative exodeoxyribonuclease 8 PDDEXK-like domain-containing protein</fullName>
    </recommendedName>
</protein>
<dbReference type="InterPro" id="IPR024432">
    <property type="entry name" value="Put_RecE_PDDEXK-like_dom"/>
</dbReference>
<gene>
    <name evidence="2" type="ORF">MM415A03868_0002</name>
</gene>
<dbReference type="EMBL" id="MT141777">
    <property type="protein sequence ID" value="QJA70252.1"/>
    <property type="molecule type" value="Genomic_DNA"/>
</dbReference>
<sequence>MIQPGFYRVSDKDYHEGEGLSKSDLALLLRSPAHYKSKELRKETPALILGSAIHIAVFQPDEFEKRYSVKPEGMSFATKEGKAWRDDHGDKIILSFEDNKTCEGIKKAVRSNPISADLLSDGEAEVTGYWNDPISPEILCKLRMDWVNKTKHVIVDLKSCLDAREHVFKRDAYNLRYHMQASWYCYGVTQITRIEHRDFYFIAVEKDPPYGVTVYKASEDMMLEGLKDCAKALGIYKRCVADKHWPCYPEEVTELLLPGWVMRKEPNFIIE</sequence>
<organism evidence="2">
    <name type="scientific">viral metagenome</name>
    <dbReference type="NCBI Taxonomy" id="1070528"/>
    <lineage>
        <taxon>unclassified sequences</taxon>
        <taxon>metagenomes</taxon>
        <taxon>organismal metagenomes</taxon>
    </lineage>
</organism>
<feature type="domain" description="Putative exodeoxyribonuclease 8 PDDEXK-like" evidence="1">
    <location>
        <begin position="26"/>
        <end position="251"/>
    </location>
</feature>
<proteinExistence type="predicted"/>
<dbReference type="AlphaFoldDB" id="A0A6M3JML4"/>
<dbReference type="InterPro" id="IPR011604">
    <property type="entry name" value="PDDEXK-like_dom_sf"/>
</dbReference>